<feature type="transmembrane region" description="Helical" evidence="7">
    <location>
        <begin position="43"/>
        <end position="62"/>
    </location>
</feature>
<gene>
    <name evidence="8" type="ORF">OOA_04842</name>
</gene>
<dbReference type="RefSeq" id="WP_008911004.1">
    <property type="nucleotide sequence ID" value="NZ_KB233222.1"/>
</dbReference>
<keyword evidence="6 7" id="KW-0472">Membrane</keyword>
<feature type="transmembrane region" description="Helical" evidence="7">
    <location>
        <begin position="337"/>
        <end position="356"/>
    </location>
</feature>
<feature type="transmembrane region" description="Helical" evidence="7">
    <location>
        <begin position="129"/>
        <end position="148"/>
    </location>
</feature>
<name>K8WSW9_9GAMM</name>
<dbReference type="GO" id="GO:0015213">
    <property type="term" value="F:uridine transmembrane transporter activity"/>
    <property type="evidence" value="ECO:0007669"/>
    <property type="project" value="TreeGrafter"/>
</dbReference>
<feature type="transmembrane region" description="Helical" evidence="7">
    <location>
        <begin position="9"/>
        <end position="31"/>
    </location>
</feature>
<comment type="subcellular location">
    <subcellularLocation>
        <location evidence="1">Cell membrane</location>
        <topology evidence="1">Multi-pass membrane protein</topology>
    </subcellularLocation>
</comment>
<organism evidence="8 9">
    <name type="scientific">Providencia burhodogranariea DSM 19968</name>
    <dbReference type="NCBI Taxonomy" id="1141662"/>
    <lineage>
        <taxon>Bacteria</taxon>
        <taxon>Pseudomonadati</taxon>
        <taxon>Pseudomonadota</taxon>
        <taxon>Gammaproteobacteria</taxon>
        <taxon>Enterobacterales</taxon>
        <taxon>Morganellaceae</taxon>
        <taxon>Providencia</taxon>
    </lineage>
</organism>
<reference evidence="8 9" key="1">
    <citation type="journal article" date="2012" name="BMC Genomics">
        <title>Comparative genomics of bacteria in the genus Providencia isolated from wild Drosophila melanogaster.</title>
        <authorList>
            <person name="Galac M.R."/>
            <person name="Lazzaro B.P."/>
        </authorList>
    </citation>
    <scope>NUCLEOTIDE SEQUENCE [LARGE SCALE GENOMIC DNA]</scope>
    <source>
        <strain evidence="8 9">DSM 19968</strain>
    </source>
</reference>
<dbReference type="PANTHER" id="PTHR23522:SF4">
    <property type="entry name" value="NUCLEOSIDE PERMEASE NUPG-RELATED"/>
    <property type="match status" value="1"/>
</dbReference>
<feature type="transmembrane region" description="Helical" evidence="7">
    <location>
        <begin position="96"/>
        <end position="117"/>
    </location>
</feature>
<evidence type="ECO:0000256" key="5">
    <source>
        <dbReference type="ARBA" id="ARBA00022989"/>
    </source>
</evidence>
<proteinExistence type="predicted"/>
<evidence type="ECO:0000313" key="9">
    <source>
        <dbReference type="Proteomes" id="UP000009336"/>
    </source>
</evidence>
<feature type="transmembrane region" description="Helical" evidence="7">
    <location>
        <begin position="241"/>
        <end position="263"/>
    </location>
</feature>
<feature type="transmembrane region" description="Helical" evidence="7">
    <location>
        <begin position="376"/>
        <end position="393"/>
    </location>
</feature>
<dbReference type="InterPro" id="IPR036259">
    <property type="entry name" value="MFS_trans_sf"/>
</dbReference>
<keyword evidence="3" id="KW-1003">Cell membrane</keyword>
<dbReference type="eggNOG" id="COG2211">
    <property type="taxonomic scope" value="Bacteria"/>
</dbReference>
<keyword evidence="5 7" id="KW-1133">Transmembrane helix</keyword>
<dbReference type="Proteomes" id="UP000009336">
    <property type="component" value="Unassembled WGS sequence"/>
</dbReference>
<evidence type="ECO:0000313" key="8">
    <source>
        <dbReference type="EMBL" id="EKT63673.1"/>
    </source>
</evidence>
<dbReference type="OrthoDB" id="9783013at2"/>
<dbReference type="SUPFAM" id="SSF103473">
    <property type="entry name" value="MFS general substrate transporter"/>
    <property type="match status" value="1"/>
</dbReference>
<evidence type="ECO:0000256" key="7">
    <source>
        <dbReference type="SAM" id="Phobius"/>
    </source>
</evidence>
<dbReference type="STRING" id="1141662.OOA_04842"/>
<protein>
    <submittedName>
        <fullName evidence="8">MFS family transporter</fullName>
    </submittedName>
</protein>
<evidence type="ECO:0000256" key="3">
    <source>
        <dbReference type="ARBA" id="ARBA00022475"/>
    </source>
</evidence>
<dbReference type="GO" id="GO:0005886">
    <property type="term" value="C:plasma membrane"/>
    <property type="evidence" value="ECO:0007669"/>
    <property type="project" value="UniProtKB-SubCell"/>
</dbReference>
<feature type="transmembrane region" description="Helical" evidence="7">
    <location>
        <begin position="296"/>
        <end position="316"/>
    </location>
</feature>
<sequence>MKFNITSRLFIMMFVQYFMQGAWNMTMGLVLSSYGMANIIGNAYALLGLATILSPLFIGMIADRFFSSQKVMATLHIINAAVLFCVPQFVESHNVPMTLFMIFVVGLLFYPTTALSNSITFSHINGVKYFPIIRVFGTFGFMAIGFLLGEMGMSGSTMTWYIAAVTGIFLALYCLTLPNTPPKAKDKPFSARDILCLDALSLFKDRYFAILMLSIFVLMIPKTAYSAYIPVFIKALGYDNAASMMQIGIACEIVFMFILSVFLMKFGFKITLLLGAISWIIRSMFFSFAAVETSTAFIVIGLLLQGFCWDFFFTAGDIYVDRKAKPEIRAQAQGIRFIVSNGAGLLFASTVCGYIFNNTVTEQGATSLPQWESFWYYPAGVAAVVTIFFIVFFKDDVFKKQKTQNSTTKNSVYNESEPTN</sequence>
<dbReference type="EMBL" id="AKKL01000014">
    <property type="protein sequence ID" value="EKT63673.1"/>
    <property type="molecule type" value="Genomic_DNA"/>
</dbReference>
<dbReference type="PATRIC" id="fig|1141662.3.peg.983"/>
<feature type="transmembrane region" description="Helical" evidence="7">
    <location>
        <begin position="270"/>
        <end position="290"/>
    </location>
</feature>
<dbReference type="PANTHER" id="PTHR23522">
    <property type="entry name" value="BLL5896 PROTEIN"/>
    <property type="match status" value="1"/>
</dbReference>
<comment type="caution">
    <text evidence="8">The sequence shown here is derived from an EMBL/GenBank/DDBJ whole genome shotgun (WGS) entry which is preliminary data.</text>
</comment>
<dbReference type="HOGENOM" id="CLU_013133_1_2_6"/>
<dbReference type="InterPro" id="IPR004740">
    <property type="entry name" value="Nuc_H_symport"/>
</dbReference>
<dbReference type="Gene3D" id="1.20.1250.20">
    <property type="entry name" value="MFS general substrate transporter like domains"/>
    <property type="match status" value="2"/>
</dbReference>
<evidence type="ECO:0000256" key="1">
    <source>
        <dbReference type="ARBA" id="ARBA00004651"/>
    </source>
</evidence>
<accession>K8WSW9</accession>
<dbReference type="AlphaFoldDB" id="K8WSW9"/>
<evidence type="ECO:0000256" key="4">
    <source>
        <dbReference type="ARBA" id="ARBA00022692"/>
    </source>
</evidence>
<feature type="transmembrane region" description="Helical" evidence="7">
    <location>
        <begin position="207"/>
        <end position="229"/>
    </location>
</feature>
<feature type="transmembrane region" description="Helical" evidence="7">
    <location>
        <begin position="160"/>
        <end position="177"/>
    </location>
</feature>
<keyword evidence="9" id="KW-1185">Reference proteome</keyword>
<dbReference type="Pfam" id="PF03825">
    <property type="entry name" value="Nuc_H_symport"/>
    <property type="match status" value="1"/>
</dbReference>
<dbReference type="GO" id="GO:0015212">
    <property type="term" value="F:cytidine transmembrane transporter activity"/>
    <property type="evidence" value="ECO:0007669"/>
    <property type="project" value="TreeGrafter"/>
</dbReference>
<keyword evidence="2" id="KW-0813">Transport</keyword>
<evidence type="ECO:0000256" key="6">
    <source>
        <dbReference type="ARBA" id="ARBA00023136"/>
    </source>
</evidence>
<keyword evidence="4 7" id="KW-0812">Transmembrane</keyword>
<evidence type="ECO:0000256" key="2">
    <source>
        <dbReference type="ARBA" id="ARBA00022448"/>
    </source>
</evidence>